<dbReference type="Proteomes" id="UP000248806">
    <property type="component" value="Unassembled WGS sequence"/>
</dbReference>
<dbReference type="AlphaFoldDB" id="A0A326U8J1"/>
<keyword evidence="2" id="KW-1185">Reference proteome</keyword>
<name>A0A326U8J1_THEHA</name>
<evidence type="ECO:0000313" key="1">
    <source>
        <dbReference type="EMBL" id="PZW32041.1"/>
    </source>
</evidence>
<sequence>MLKDQKRKIIPHRFVNMYMFRQVVYNANAGMQSDRDRDGADKNVYQRQQLLQTLTPFGRQRGRLLQ</sequence>
<protein>
    <submittedName>
        <fullName evidence="1">Uncharacterized protein</fullName>
    </submittedName>
</protein>
<evidence type="ECO:0000313" key="2">
    <source>
        <dbReference type="Proteomes" id="UP000248806"/>
    </source>
</evidence>
<dbReference type="EMBL" id="QKUF01000005">
    <property type="protein sequence ID" value="PZW32041.1"/>
    <property type="molecule type" value="Genomic_DNA"/>
</dbReference>
<proteinExistence type="predicted"/>
<accession>A0A326U8J1</accession>
<reference evidence="1 2" key="1">
    <citation type="submission" date="2018-06" db="EMBL/GenBank/DDBJ databases">
        <title>Genomic Encyclopedia of Archaeal and Bacterial Type Strains, Phase II (KMG-II): from individual species to whole genera.</title>
        <authorList>
            <person name="Goeker M."/>
        </authorList>
    </citation>
    <scope>NUCLEOTIDE SEQUENCE [LARGE SCALE GENOMIC DNA]</scope>
    <source>
        <strain evidence="1 2">ATCC BAA-1881</strain>
    </source>
</reference>
<organism evidence="1 2">
    <name type="scientific">Thermosporothrix hazakensis</name>
    <dbReference type="NCBI Taxonomy" id="644383"/>
    <lineage>
        <taxon>Bacteria</taxon>
        <taxon>Bacillati</taxon>
        <taxon>Chloroflexota</taxon>
        <taxon>Ktedonobacteria</taxon>
        <taxon>Ktedonobacterales</taxon>
        <taxon>Thermosporotrichaceae</taxon>
        <taxon>Thermosporothrix</taxon>
    </lineage>
</organism>
<comment type="caution">
    <text evidence="1">The sequence shown here is derived from an EMBL/GenBank/DDBJ whole genome shotgun (WGS) entry which is preliminary data.</text>
</comment>
<gene>
    <name evidence="1" type="ORF">EI42_02067</name>
</gene>